<gene>
    <name evidence="1" type="ORF">Tco025E_09478</name>
</gene>
<dbReference type="GeneID" id="40323089"/>
<protein>
    <submittedName>
        <fullName evidence="1">Uncharacterized protein</fullName>
    </submittedName>
</protein>
<dbReference type="RefSeq" id="XP_029223582.1">
    <property type="nucleotide sequence ID" value="XM_029376295.1"/>
</dbReference>
<accession>A0A422MVZ1</accession>
<dbReference type="AlphaFoldDB" id="A0A422MVZ1"/>
<evidence type="ECO:0000313" key="1">
    <source>
        <dbReference type="EMBL" id="RNE97356.1"/>
    </source>
</evidence>
<dbReference type="EMBL" id="MKKU01001145">
    <property type="protein sequence ID" value="RNE97356.1"/>
    <property type="molecule type" value="Genomic_DNA"/>
</dbReference>
<organism evidence="1 2">
    <name type="scientific">Trypanosoma conorhini</name>
    <dbReference type="NCBI Taxonomy" id="83891"/>
    <lineage>
        <taxon>Eukaryota</taxon>
        <taxon>Discoba</taxon>
        <taxon>Euglenozoa</taxon>
        <taxon>Kinetoplastea</taxon>
        <taxon>Metakinetoplastina</taxon>
        <taxon>Trypanosomatida</taxon>
        <taxon>Trypanosomatidae</taxon>
        <taxon>Trypanosoma</taxon>
    </lineage>
</organism>
<reference evidence="1 2" key="1">
    <citation type="journal article" date="2018" name="BMC Genomics">
        <title>Genomic comparison of Trypanosoma conorhini and Trypanosoma rangeli to Trypanosoma cruzi strains of high and low virulence.</title>
        <authorList>
            <person name="Bradwell K.R."/>
            <person name="Koparde V.N."/>
            <person name="Matveyev A.V."/>
            <person name="Serrano M.G."/>
            <person name="Alves J.M."/>
            <person name="Parikh H."/>
            <person name="Huang B."/>
            <person name="Lee V."/>
            <person name="Espinosa-Alvarez O."/>
            <person name="Ortiz P.A."/>
            <person name="Costa-Martins A.G."/>
            <person name="Teixeira M.M."/>
            <person name="Buck G.A."/>
        </authorList>
    </citation>
    <scope>NUCLEOTIDE SEQUENCE [LARGE SCALE GENOMIC DNA]</scope>
    <source>
        <strain evidence="1 2">025E</strain>
    </source>
</reference>
<sequence>MIACWRPQREITRGHWRCDCISASPTMRCPDEEEVTATCARRTRAIIPRRSKRSSGRRSRVARSLSDRCRVASSVRLRSVGAPQRVTAPGRRLTPRLPKTTVLGKARNCGVLGIRFGCL</sequence>
<dbReference type="Proteomes" id="UP000284403">
    <property type="component" value="Unassembled WGS sequence"/>
</dbReference>
<keyword evidence="2" id="KW-1185">Reference proteome</keyword>
<name>A0A422MVZ1_9TRYP</name>
<proteinExistence type="predicted"/>
<comment type="caution">
    <text evidence="1">The sequence shown here is derived from an EMBL/GenBank/DDBJ whole genome shotgun (WGS) entry which is preliminary data.</text>
</comment>
<evidence type="ECO:0000313" key="2">
    <source>
        <dbReference type="Proteomes" id="UP000284403"/>
    </source>
</evidence>